<dbReference type="AlphaFoldDB" id="A0A7R8WG21"/>
<evidence type="ECO:0000259" key="3">
    <source>
        <dbReference type="Pfam" id="PF09312"/>
    </source>
</evidence>
<reference evidence="4" key="1">
    <citation type="submission" date="2020-11" db="EMBL/GenBank/DDBJ databases">
        <authorList>
            <person name="Tran Van P."/>
        </authorList>
    </citation>
    <scope>NUCLEOTIDE SEQUENCE</scope>
</reference>
<accession>A0A7R8WG21</accession>
<dbReference type="Pfam" id="PF09312">
    <property type="entry name" value="SurA_N"/>
    <property type="match status" value="1"/>
</dbReference>
<keyword evidence="1" id="KW-0732">Signal</keyword>
<dbReference type="InterPro" id="IPR015391">
    <property type="entry name" value="SurA_N"/>
</dbReference>
<keyword evidence="2" id="KW-0413">Isomerase</keyword>
<evidence type="ECO:0000256" key="2">
    <source>
        <dbReference type="ARBA" id="ARBA00023110"/>
    </source>
</evidence>
<protein>
    <recommendedName>
        <fullName evidence="3">SurA N-terminal domain-containing protein</fullName>
    </recommendedName>
</protein>
<dbReference type="PANTHER" id="PTHR47637:SF1">
    <property type="entry name" value="CHAPERONE SURA"/>
    <property type="match status" value="1"/>
</dbReference>
<dbReference type="PANTHER" id="PTHR47637">
    <property type="entry name" value="CHAPERONE SURA"/>
    <property type="match status" value="1"/>
</dbReference>
<dbReference type="Gene3D" id="3.40.50.720">
    <property type="entry name" value="NAD(P)-binding Rossmann-like Domain"/>
    <property type="match status" value="1"/>
</dbReference>
<dbReference type="EMBL" id="OB661450">
    <property type="protein sequence ID" value="CAD7228246.1"/>
    <property type="molecule type" value="Genomic_DNA"/>
</dbReference>
<dbReference type="SUPFAM" id="SSF109998">
    <property type="entry name" value="Triger factor/SurA peptide-binding domain-like"/>
    <property type="match status" value="1"/>
</dbReference>
<keyword evidence="2" id="KW-0697">Rotamase</keyword>
<proteinExistence type="predicted"/>
<dbReference type="InterPro" id="IPR027304">
    <property type="entry name" value="Trigger_fact/SurA_dom_sf"/>
</dbReference>
<name>A0A7R8WG21_9CRUS</name>
<dbReference type="Gene3D" id="1.10.4030.10">
    <property type="entry name" value="Porin chaperone SurA, peptide-binding domain"/>
    <property type="match status" value="1"/>
</dbReference>
<dbReference type="InterPro" id="IPR050280">
    <property type="entry name" value="OMP_Chaperone_SurA"/>
</dbReference>
<dbReference type="GO" id="GO:0003755">
    <property type="term" value="F:peptidyl-prolyl cis-trans isomerase activity"/>
    <property type="evidence" value="ECO:0007669"/>
    <property type="project" value="UniProtKB-KW"/>
</dbReference>
<organism evidence="4">
    <name type="scientific">Cyprideis torosa</name>
    <dbReference type="NCBI Taxonomy" id="163714"/>
    <lineage>
        <taxon>Eukaryota</taxon>
        <taxon>Metazoa</taxon>
        <taxon>Ecdysozoa</taxon>
        <taxon>Arthropoda</taxon>
        <taxon>Crustacea</taxon>
        <taxon>Oligostraca</taxon>
        <taxon>Ostracoda</taxon>
        <taxon>Podocopa</taxon>
        <taxon>Podocopida</taxon>
        <taxon>Cytherocopina</taxon>
        <taxon>Cytheroidea</taxon>
        <taxon>Cytherideidae</taxon>
        <taxon>Cyprideis</taxon>
    </lineage>
</organism>
<dbReference type="SUPFAM" id="SSF51735">
    <property type="entry name" value="NAD(P)-binding Rossmann-fold domains"/>
    <property type="match status" value="1"/>
</dbReference>
<sequence length="232" mass="25291">MPKPLLTRDQVISLQTDNVVEEGAMGFKDLGIQPTAMSKAATSFGIAATVNKDAISQSDVNDRVKMIFASSGIPDTKENRQKIEPQALDILIDEQLKIQEAQRNNLSITNEELDEAFGMMAAQNKMTPEEFSKVRDDQSTYRSMTLMFQREVAERIVAPVGNKGAVVEGAVVDVTDKAAMAAWMEGIDRLDLVIANAGISGGTAGRKEGEPIEEALKLWAICDMALVAKMER</sequence>
<gene>
    <name evidence="4" type="ORF">CTOB1V02_LOCUS6134</name>
</gene>
<evidence type="ECO:0000313" key="4">
    <source>
        <dbReference type="EMBL" id="CAD7228246.1"/>
    </source>
</evidence>
<evidence type="ECO:0000256" key="1">
    <source>
        <dbReference type="ARBA" id="ARBA00022729"/>
    </source>
</evidence>
<dbReference type="InterPro" id="IPR036291">
    <property type="entry name" value="NAD(P)-bd_dom_sf"/>
</dbReference>
<feature type="domain" description="SurA N-terminal" evidence="3">
    <location>
        <begin position="46"/>
        <end position="145"/>
    </location>
</feature>